<dbReference type="InterPro" id="IPR018649">
    <property type="entry name" value="SHOCT"/>
</dbReference>
<sequence length="283" mass="32392">MSQTFKGSRSTLTIEDDRLVIRHNKIKTFAGGARKEVTIPLNELEGMIFQKPGLLSGFCYFQLRGASPSITRFQAANDEHSIMLNFFYHYNRFQKAKQIIMNKLATIEPSLEMEIDRTLNDLISIPSHIVKFDGVDGTLELTKDTVTIYYKRFLHTGGSGKQSIYINDISAITLSPQTLVNGKLEIHHGNYSSRKLNPLALGSNEISIGNINEYNRFLQAKELIERIKHYHDSHNDFENSYNQYAEPAHTPRSTADELREFKALLDEGIISEEEFEKKKMELL</sequence>
<gene>
    <name evidence="3" type="ORF">BleG1_3839</name>
</gene>
<dbReference type="HOGENOM" id="CLU_1036887_0_0_9"/>
<feature type="domain" description="SHOCT" evidence="1">
    <location>
        <begin position="256"/>
        <end position="283"/>
    </location>
</feature>
<keyword evidence="4" id="KW-1185">Reference proteome</keyword>
<dbReference type="Proteomes" id="UP000027142">
    <property type="component" value="Chromosome"/>
</dbReference>
<organism evidence="3 4">
    <name type="scientific">Shouchella lehensis G1</name>
    <dbReference type="NCBI Taxonomy" id="1246626"/>
    <lineage>
        <taxon>Bacteria</taxon>
        <taxon>Bacillati</taxon>
        <taxon>Bacillota</taxon>
        <taxon>Bacilli</taxon>
        <taxon>Bacillales</taxon>
        <taxon>Bacillaceae</taxon>
        <taxon>Shouchella</taxon>
    </lineage>
</organism>
<name>A0A060LYQ9_9BACI</name>
<dbReference type="Pfam" id="PF14472">
    <property type="entry name" value="DUF4429"/>
    <property type="match status" value="1"/>
</dbReference>
<proteinExistence type="predicted"/>
<reference evidence="3 4" key="1">
    <citation type="journal article" date="2014" name="Gene">
        <title>A comparative genomic analysis of the alkalitolerant soil bacterium Bacillus lehensis G1.</title>
        <authorList>
            <person name="Noor Y.M."/>
            <person name="Samsulrizal N.H."/>
            <person name="Jema'on N.A."/>
            <person name="Low K.O."/>
            <person name="Ramli A.N."/>
            <person name="Alias N.I."/>
            <person name="Damis S.I."/>
            <person name="Fuzi S.F."/>
            <person name="Isa M.N."/>
            <person name="Murad A.M."/>
            <person name="Raih M.F."/>
            <person name="Bakar F.D."/>
            <person name="Najimudin N."/>
            <person name="Mahadi N.M."/>
            <person name="Illias R.M."/>
        </authorList>
    </citation>
    <scope>NUCLEOTIDE SEQUENCE [LARGE SCALE GENOMIC DNA]</scope>
    <source>
        <strain evidence="3 4">G1</strain>
    </source>
</reference>
<dbReference type="InterPro" id="IPR027860">
    <property type="entry name" value="DUF4429"/>
</dbReference>
<evidence type="ECO:0000313" key="3">
    <source>
        <dbReference type="EMBL" id="AIC96386.1"/>
    </source>
</evidence>
<evidence type="ECO:0000313" key="4">
    <source>
        <dbReference type="Proteomes" id="UP000027142"/>
    </source>
</evidence>
<accession>A0A060LYQ9</accession>
<evidence type="ECO:0000259" key="1">
    <source>
        <dbReference type="Pfam" id="PF09851"/>
    </source>
</evidence>
<feature type="domain" description="DUF4429" evidence="2">
    <location>
        <begin position="14"/>
        <end position="84"/>
    </location>
</feature>
<dbReference type="PATRIC" id="fig|1246626.3.peg.3833"/>
<dbReference type="KEGG" id="ble:BleG1_3839"/>
<dbReference type="RefSeq" id="WP_038484361.1">
    <property type="nucleotide sequence ID" value="NZ_CP003923.1"/>
</dbReference>
<dbReference type="STRING" id="1246626.BleG1_3839"/>
<dbReference type="Pfam" id="PF09851">
    <property type="entry name" value="SHOCT"/>
    <property type="match status" value="1"/>
</dbReference>
<protein>
    <submittedName>
        <fullName evidence="3">Uncharacterized protein</fullName>
    </submittedName>
</protein>
<dbReference type="eggNOG" id="ENOG50330V2">
    <property type="taxonomic scope" value="Bacteria"/>
</dbReference>
<dbReference type="EMBL" id="CP003923">
    <property type="protein sequence ID" value="AIC96386.1"/>
    <property type="molecule type" value="Genomic_DNA"/>
</dbReference>
<evidence type="ECO:0000259" key="2">
    <source>
        <dbReference type="Pfam" id="PF14472"/>
    </source>
</evidence>
<dbReference type="AlphaFoldDB" id="A0A060LYQ9"/>